<keyword evidence="1" id="KW-0732">Signal</keyword>
<dbReference type="EMBL" id="HF936168">
    <property type="protein sequence ID" value="CCX15461.1"/>
    <property type="molecule type" value="Genomic_DNA"/>
</dbReference>
<sequence length="154" mass="17564">MLFPSLSLLLGLTFLTTTIAAEGQGQGKHDGMKFLADIPKSPENYEDAMHLKLDHTLGVPHTPEEKFYSSIGREKKDRSAFREAFPKKDRQQDNVAFEVLDKELLKPEEELLKVDYRLKRNSKRQIILSTAILPAGLIADIDFVRHGQDNVFHF</sequence>
<keyword evidence="3" id="KW-1185">Reference proteome</keyword>
<feature type="signal peptide" evidence="1">
    <location>
        <begin position="1"/>
        <end position="20"/>
    </location>
</feature>
<organism evidence="2 3">
    <name type="scientific">Pyronema omphalodes (strain CBS 100304)</name>
    <name type="common">Pyronema confluens</name>
    <dbReference type="NCBI Taxonomy" id="1076935"/>
    <lineage>
        <taxon>Eukaryota</taxon>
        <taxon>Fungi</taxon>
        <taxon>Dikarya</taxon>
        <taxon>Ascomycota</taxon>
        <taxon>Pezizomycotina</taxon>
        <taxon>Pezizomycetes</taxon>
        <taxon>Pezizales</taxon>
        <taxon>Pyronemataceae</taxon>
        <taxon>Pyronema</taxon>
    </lineage>
</organism>
<protein>
    <submittedName>
        <fullName evidence="2">Uncharacterized protein</fullName>
    </submittedName>
</protein>
<feature type="chain" id="PRO_5004651389" evidence="1">
    <location>
        <begin position="21"/>
        <end position="154"/>
    </location>
</feature>
<name>U4L948_PYROM</name>
<evidence type="ECO:0000313" key="2">
    <source>
        <dbReference type="EMBL" id="CCX15461.1"/>
    </source>
</evidence>
<reference evidence="2 3" key="1">
    <citation type="journal article" date="2013" name="PLoS Genet.">
        <title>The genome and development-dependent transcriptomes of Pyronema confluens: a window into fungal evolution.</title>
        <authorList>
            <person name="Traeger S."/>
            <person name="Altegoer F."/>
            <person name="Freitag M."/>
            <person name="Gabaldon T."/>
            <person name="Kempken F."/>
            <person name="Kumar A."/>
            <person name="Marcet-Houben M."/>
            <person name="Poggeler S."/>
            <person name="Stajich J.E."/>
            <person name="Nowrousian M."/>
        </authorList>
    </citation>
    <scope>NUCLEOTIDE SEQUENCE [LARGE SCALE GENOMIC DNA]</scope>
    <source>
        <strain evidence="3">CBS 100304</strain>
        <tissue evidence="2">Vegetative mycelium</tissue>
    </source>
</reference>
<accession>U4L948</accession>
<dbReference type="OrthoDB" id="10405768at2759"/>
<proteinExistence type="predicted"/>
<evidence type="ECO:0000313" key="3">
    <source>
        <dbReference type="Proteomes" id="UP000018144"/>
    </source>
</evidence>
<dbReference type="AlphaFoldDB" id="U4L948"/>
<gene>
    <name evidence="2" type="ORF">PCON_01736</name>
</gene>
<evidence type="ECO:0000256" key="1">
    <source>
        <dbReference type="SAM" id="SignalP"/>
    </source>
</evidence>
<dbReference type="Proteomes" id="UP000018144">
    <property type="component" value="Unassembled WGS sequence"/>
</dbReference>